<keyword evidence="11 13" id="KW-0030">Aminoacyl-tRNA synthetase</keyword>
<proteinExistence type="inferred from homology"/>
<dbReference type="PANTHER" id="PTHR11538:SF41">
    <property type="entry name" value="PHENYLALANINE--TRNA LIGASE, MITOCHONDRIAL"/>
    <property type="match status" value="1"/>
</dbReference>
<keyword evidence="7 13" id="KW-0547">Nucleotide-binding</keyword>
<dbReference type="GO" id="GO:0005524">
    <property type="term" value="F:ATP binding"/>
    <property type="evidence" value="ECO:0007669"/>
    <property type="project" value="UniProtKB-UniRule"/>
</dbReference>
<name>A0A1G1WPH3_9BACT</name>
<evidence type="ECO:0000256" key="13">
    <source>
        <dbReference type="HAMAP-Rule" id="MF_00281"/>
    </source>
</evidence>
<keyword evidence="10 13" id="KW-0648">Protein biosynthesis</keyword>
<feature type="domain" description="Aminoacyl-transfer RNA synthetases class-II family profile" evidence="14">
    <location>
        <begin position="113"/>
        <end position="307"/>
    </location>
</feature>
<dbReference type="InterPro" id="IPR022911">
    <property type="entry name" value="Phe_tRNA_ligase_alpha1_bac"/>
</dbReference>
<evidence type="ECO:0000256" key="12">
    <source>
        <dbReference type="ARBA" id="ARBA00049255"/>
    </source>
</evidence>
<dbReference type="EC" id="6.1.1.20" evidence="13"/>
<dbReference type="InterPro" id="IPR006195">
    <property type="entry name" value="aa-tRNA-synth_II"/>
</dbReference>
<gene>
    <name evidence="13" type="primary">pheS</name>
    <name evidence="15" type="ORF">A3F35_02850</name>
</gene>
<comment type="catalytic activity">
    <reaction evidence="12 13">
        <text>tRNA(Phe) + L-phenylalanine + ATP = L-phenylalanyl-tRNA(Phe) + AMP + diphosphate + H(+)</text>
        <dbReference type="Rhea" id="RHEA:19413"/>
        <dbReference type="Rhea" id="RHEA-COMP:9668"/>
        <dbReference type="Rhea" id="RHEA-COMP:9699"/>
        <dbReference type="ChEBI" id="CHEBI:15378"/>
        <dbReference type="ChEBI" id="CHEBI:30616"/>
        <dbReference type="ChEBI" id="CHEBI:33019"/>
        <dbReference type="ChEBI" id="CHEBI:58095"/>
        <dbReference type="ChEBI" id="CHEBI:78442"/>
        <dbReference type="ChEBI" id="CHEBI:78531"/>
        <dbReference type="ChEBI" id="CHEBI:456215"/>
        <dbReference type="EC" id="6.1.1.20"/>
    </reaction>
</comment>
<dbReference type="GO" id="GO:0004826">
    <property type="term" value="F:phenylalanine-tRNA ligase activity"/>
    <property type="evidence" value="ECO:0007669"/>
    <property type="project" value="UniProtKB-UniRule"/>
</dbReference>
<dbReference type="InterPro" id="IPR002319">
    <property type="entry name" value="Phenylalanyl-tRNA_Synthase"/>
</dbReference>
<evidence type="ECO:0000256" key="3">
    <source>
        <dbReference type="ARBA" id="ARBA00011209"/>
    </source>
</evidence>
<keyword evidence="8 13" id="KW-0067">ATP-binding</keyword>
<dbReference type="InterPro" id="IPR004529">
    <property type="entry name" value="Phe-tRNA-synth_IIc_asu"/>
</dbReference>
<sequence>MDLAKLKQQVISEIQAVHTQDGLESMRIKYLGRKQGLVTKLFEKIPSLSLVEKRKQVPALNQLRSQLEKAFKDRESLLNPQVGATTEKKLAFFDASLPGSPPQAGHSHPALQIIEEIKEIFHYLGFGWVDGPEVETDLYNFQKLRLYKDHPARDTQQTYYLNEELLLRTHTSNMQVRYLESHKPPVRMLFPGRVFRREAIDATHLPDFLQIEGLLVDTESSLTDLLGVIDFFLKRLFGEKTKTRVYGHHFPYTEPSIEVELLYQGKKWLEIMGAGMVHPEVIRNAGLDAKKYRGWAFGMGPERIAMLRYGIEDIRLFYNSDLEFLKQF</sequence>
<dbReference type="STRING" id="1802603.A3F35_02850"/>
<evidence type="ECO:0000256" key="10">
    <source>
        <dbReference type="ARBA" id="ARBA00022917"/>
    </source>
</evidence>
<keyword evidence="4 13" id="KW-0963">Cytoplasm</keyword>
<dbReference type="PANTHER" id="PTHR11538">
    <property type="entry name" value="PHENYLALANYL-TRNA SYNTHETASE"/>
    <property type="match status" value="1"/>
</dbReference>
<dbReference type="PROSITE" id="PS50862">
    <property type="entry name" value="AA_TRNA_LIGASE_II"/>
    <property type="match status" value="1"/>
</dbReference>
<keyword evidence="9 13" id="KW-0460">Magnesium</keyword>
<keyword evidence="6 13" id="KW-0479">Metal-binding</keyword>
<dbReference type="InterPro" id="IPR010978">
    <property type="entry name" value="tRNA-bd_arm"/>
</dbReference>
<comment type="subcellular location">
    <subcellularLocation>
        <location evidence="1 13">Cytoplasm</location>
    </subcellularLocation>
</comment>
<evidence type="ECO:0000313" key="16">
    <source>
        <dbReference type="Proteomes" id="UP000178068"/>
    </source>
</evidence>
<dbReference type="GO" id="GO:0006432">
    <property type="term" value="P:phenylalanyl-tRNA aminoacylation"/>
    <property type="evidence" value="ECO:0007669"/>
    <property type="project" value="UniProtKB-UniRule"/>
</dbReference>
<dbReference type="SUPFAM" id="SSF55681">
    <property type="entry name" value="Class II aaRS and biotin synthetases"/>
    <property type="match status" value="1"/>
</dbReference>
<reference evidence="15 16" key="1">
    <citation type="journal article" date="2016" name="Nat. Commun.">
        <title>Thousands of microbial genomes shed light on interconnected biogeochemical processes in an aquifer system.</title>
        <authorList>
            <person name="Anantharaman K."/>
            <person name="Brown C.T."/>
            <person name="Hug L.A."/>
            <person name="Sharon I."/>
            <person name="Castelle C.J."/>
            <person name="Probst A.J."/>
            <person name="Thomas B.C."/>
            <person name="Singh A."/>
            <person name="Wilkins M.J."/>
            <person name="Karaoz U."/>
            <person name="Brodie E.L."/>
            <person name="Williams K.H."/>
            <person name="Hubbard S.S."/>
            <person name="Banfield J.F."/>
        </authorList>
    </citation>
    <scope>NUCLEOTIDE SEQUENCE [LARGE SCALE GENOMIC DNA]</scope>
</reference>
<dbReference type="GO" id="GO:0000049">
    <property type="term" value="F:tRNA binding"/>
    <property type="evidence" value="ECO:0007669"/>
    <property type="project" value="InterPro"/>
</dbReference>
<feature type="binding site" evidence="13">
    <location>
        <position position="254"/>
    </location>
    <ligand>
        <name>Mg(2+)</name>
        <dbReference type="ChEBI" id="CHEBI:18420"/>
        <note>shared with beta subunit</note>
    </ligand>
</feature>
<comment type="caution">
    <text evidence="15">The sequence shown here is derived from an EMBL/GenBank/DDBJ whole genome shotgun (WGS) entry which is preliminary data.</text>
</comment>
<dbReference type="HAMAP" id="MF_00281">
    <property type="entry name" value="Phe_tRNA_synth_alpha1"/>
    <property type="match status" value="1"/>
</dbReference>
<evidence type="ECO:0000256" key="2">
    <source>
        <dbReference type="ARBA" id="ARBA00010207"/>
    </source>
</evidence>
<evidence type="ECO:0000256" key="9">
    <source>
        <dbReference type="ARBA" id="ARBA00022842"/>
    </source>
</evidence>
<dbReference type="Gene3D" id="3.30.930.10">
    <property type="entry name" value="Bira Bifunctional Protein, Domain 2"/>
    <property type="match status" value="1"/>
</dbReference>
<dbReference type="Pfam" id="PF02912">
    <property type="entry name" value="Phe_tRNA-synt_N"/>
    <property type="match status" value="1"/>
</dbReference>
<evidence type="ECO:0000256" key="11">
    <source>
        <dbReference type="ARBA" id="ARBA00023146"/>
    </source>
</evidence>
<evidence type="ECO:0000256" key="7">
    <source>
        <dbReference type="ARBA" id="ARBA00022741"/>
    </source>
</evidence>
<accession>A0A1G1WPH3</accession>
<comment type="similarity">
    <text evidence="2 13">Belongs to the class-II aminoacyl-tRNA synthetase family. Phe-tRNA synthetase alpha subunit type 1 subfamily.</text>
</comment>
<evidence type="ECO:0000256" key="8">
    <source>
        <dbReference type="ARBA" id="ARBA00022840"/>
    </source>
</evidence>
<dbReference type="InterPro" id="IPR045864">
    <property type="entry name" value="aa-tRNA-synth_II/BPL/LPL"/>
</dbReference>
<dbReference type="Proteomes" id="UP000178068">
    <property type="component" value="Unassembled WGS sequence"/>
</dbReference>
<dbReference type="AlphaFoldDB" id="A0A1G1WPH3"/>
<dbReference type="InterPro" id="IPR004188">
    <property type="entry name" value="Phe-tRNA_ligase_II_N"/>
</dbReference>
<comment type="cofactor">
    <cofactor evidence="13">
        <name>Mg(2+)</name>
        <dbReference type="ChEBI" id="CHEBI:18420"/>
    </cofactor>
    <text evidence="13">Binds 2 magnesium ions per tetramer.</text>
</comment>
<dbReference type="EMBL" id="MHCZ01000027">
    <property type="protein sequence ID" value="OGY29593.1"/>
    <property type="molecule type" value="Genomic_DNA"/>
</dbReference>
<dbReference type="NCBIfam" id="TIGR00468">
    <property type="entry name" value="pheS"/>
    <property type="match status" value="1"/>
</dbReference>
<evidence type="ECO:0000256" key="5">
    <source>
        <dbReference type="ARBA" id="ARBA00022598"/>
    </source>
</evidence>
<comment type="subunit">
    <text evidence="3 13">Tetramer of two alpha and two beta subunits.</text>
</comment>
<evidence type="ECO:0000313" key="15">
    <source>
        <dbReference type="EMBL" id="OGY29593.1"/>
    </source>
</evidence>
<dbReference type="GO" id="GO:0000287">
    <property type="term" value="F:magnesium ion binding"/>
    <property type="evidence" value="ECO:0007669"/>
    <property type="project" value="UniProtKB-UniRule"/>
</dbReference>
<evidence type="ECO:0000256" key="1">
    <source>
        <dbReference type="ARBA" id="ARBA00004496"/>
    </source>
</evidence>
<dbReference type="GO" id="GO:0005737">
    <property type="term" value="C:cytoplasm"/>
    <property type="evidence" value="ECO:0007669"/>
    <property type="project" value="UniProtKB-SubCell"/>
</dbReference>
<organism evidence="15 16">
    <name type="scientific">Candidatus Woykebacteria bacterium RIFCSPHIGHO2_12_FULL_45_10</name>
    <dbReference type="NCBI Taxonomy" id="1802603"/>
    <lineage>
        <taxon>Bacteria</taxon>
        <taxon>Candidatus Woykeibacteriota</taxon>
    </lineage>
</organism>
<evidence type="ECO:0000256" key="4">
    <source>
        <dbReference type="ARBA" id="ARBA00022490"/>
    </source>
</evidence>
<evidence type="ECO:0000259" key="14">
    <source>
        <dbReference type="PROSITE" id="PS50862"/>
    </source>
</evidence>
<dbReference type="CDD" id="cd00496">
    <property type="entry name" value="PheRS_alpha_core"/>
    <property type="match status" value="1"/>
</dbReference>
<evidence type="ECO:0000256" key="6">
    <source>
        <dbReference type="ARBA" id="ARBA00022723"/>
    </source>
</evidence>
<dbReference type="Pfam" id="PF01409">
    <property type="entry name" value="tRNA-synt_2d"/>
    <property type="match status" value="1"/>
</dbReference>
<protein>
    <recommendedName>
        <fullName evidence="13">Phenylalanine--tRNA ligase alpha subunit</fullName>
        <ecNumber evidence="13">6.1.1.20</ecNumber>
    </recommendedName>
    <alternativeName>
        <fullName evidence="13">Phenylalanyl-tRNA synthetase alpha subunit</fullName>
        <shortName evidence="13">PheRS</shortName>
    </alternativeName>
</protein>
<keyword evidence="5 13" id="KW-0436">Ligase</keyword>
<dbReference type="SUPFAM" id="SSF46589">
    <property type="entry name" value="tRNA-binding arm"/>
    <property type="match status" value="1"/>
</dbReference>